<sequence>MSGLTILGVPGTGPNAPTGMLGAWPSDLLPIFQQNMLDRAFQDFLKPILGYRRCADPFPLSAGIGQTLTATRPSLKKPATTPVGPGSYATQGTALGSFETGSGTNGYGAGQEFNVEQFTVAINQYRDFIPLNILEATEAIASVFMQNVRTNSIQSGQTLERLGRDALYTTYFGGHSFVTTTLSAASTSIHVDNINGFGYAFNGSTGQMSPVSSSNTVTCYVNGNPYTLVGVTPDSTNSTTTTFGPGATSLSGQSGTLTFSTSVSVSDGTANNRVRFGFAPPLIRAGGATGTQSMTSSDILKVQDIINAISVLGNNGVPRLENGRYICYIDWTGMSQLFADPALQTLFMGQDKSDEFKMGRLSAQYGVDFHITTEAPIQTLTNGLRVHRALVCGKGALLEGQYKGIGNYVRTLNEVGKVSDVRIVKGIAVVSRPPIDVWSQVITQSWFWVGGFTVPTDATAYQEIFPTASNSYWKRGVVVEYAGSALMVN</sequence>
<dbReference type="AlphaFoldDB" id="J9ZB23"/>
<proteinExistence type="predicted"/>
<gene>
    <name evidence="1" type="ordered locus">LFML04_0692</name>
</gene>
<dbReference type="STRING" id="1048260.LFML04_0692"/>
<organism evidence="1 2">
    <name type="scientific">Leptospirillum ferriphilum (strain ML-04)</name>
    <dbReference type="NCBI Taxonomy" id="1048260"/>
    <lineage>
        <taxon>Bacteria</taxon>
        <taxon>Pseudomonadati</taxon>
        <taxon>Nitrospirota</taxon>
        <taxon>Nitrospiria</taxon>
        <taxon>Nitrospirales</taxon>
        <taxon>Nitrospiraceae</taxon>
        <taxon>Leptospirillum</taxon>
    </lineage>
</organism>
<dbReference type="HOGENOM" id="CLU_586311_0_0_0"/>
<accession>J9ZB23</accession>
<dbReference type="PATRIC" id="fig|1048260.3.peg.744"/>
<reference evidence="1 2" key="1">
    <citation type="journal article" date="2011" name="J. Microbiol.">
        <title>Complete genome of Leptospirillum ferriphilum ML-04 provides insight into its physiology and environmental adaptation.</title>
        <authorList>
            <person name="Mi S."/>
            <person name="Song J."/>
            <person name="Lin J."/>
            <person name="Che Y."/>
            <person name="Zheng H."/>
            <person name="Lin J."/>
        </authorList>
    </citation>
    <scope>NUCLEOTIDE SEQUENCE [LARGE SCALE GENOMIC DNA]</scope>
    <source>
        <strain evidence="1 2">ML-04</strain>
    </source>
</reference>
<protein>
    <submittedName>
        <fullName evidence="1">Uncharacterized protein</fullName>
    </submittedName>
</protein>
<dbReference type="Proteomes" id="UP000006177">
    <property type="component" value="Chromosome"/>
</dbReference>
<dbReference type="RefSeq" id="WP_014960437.1">
    <property type="nucleotide sequence ID" value="NC_018649.1"/>
</dbReference>
<name>J9ZB23_LEPFM</name>
<dbReference type="KEGG" id="lfi:LFML04_0692"/>
<dbReference type="EMBL" id="CP002919">
    <property type="protein sequence ID" value="AFS52927.1"/>
    <property type="molecule type" value="Genomic_DNA"/>
</dbReference>
<evidence type="ECO:0000313" key="2">
    <source>
        <dbReference type="Proteomes" id="UP000006177"/>
    </source>
</evidence>
<evidence type="ECO:0000313" key="1">
    <source>
        <dbReference type="EMBL" id="AFS52927.1"/>
    </source>
</evidence>